<dbReference type="Gene3D" id="1.20.1070.10">
    <property type="entry name" value="Rhodopsin 7-helix transmembrane proteins"/>
    <property type="match status" value="1"/>
</dbReference>
<feature type="domain" description="G-protein coupled receptors family 1 profile" evidence="10">
    <location>
        <begin position="76"/>
        <end position="343"/>
    </location>
</feature>
<dbReference type="GO" id="GO:0005886">
    <property type="term" value="C:plasma membrane"/>
    <property type="evidence" value="ECO:0007669"/>
    <property type="project" value="TreeGrafter"/>
</dbReference>
<dbReference type="InterPro" id="IPR017452">
    <property type="entry name" value="GPCR_Rhodpsn_7TM"/>
</dbReference>
<proteinExistence type="inferred from homology"/>
<dbReference type="InterPro" id="IPR000204">
    <property type="entry name" value="Orexin_rcpt"/>
</dbReference>
<comment type="subcellular location">
    <subcellularLocation>
        <location evidence="1">Membrane</location>
        <topology evidence="1">Multi-pass membrane protein</topology>
    </subcellularLocation>
</comment>
<evidence type="ECO:0000313" key="12">
    <source>
        <dbReference type="Proteomes" id="UP000828390"/>
    </source>
</evidence>
<keyword evidence="7 8" id="KW-0807">Transducer</keyword>
<dbReference type="Proteomes" id="UP000828390">
    <property type="component" value="Unassembled WGS sequence"/>
</dbReference>
<dbReference type="PRINTS" id="PR01064">
    <property type="entry name" value="OREXINR"/>
</dbReference>
<evidence type="ECO:0000256" key="8">
    <source>
        <dbReference type="RuleBase" id="RU000688"/>
    </source>
</evidence>
<feature type="transmembrane region" description="Helical" evidence="9">
    <location>
        <begin position="326"/>
        <end position="346"/>
    </location>
</feature>
<evidence type="ECO:0000256" key="9">
    <source>
        <dbReference type="SAM" id="Phobius"/>
    </source>
</evidence>
<dbReference type="OrthoDB" id="5987936at2759"/>
<reference evidence="11" key="2">
    <citation type="submission" date="2020-11" db="EMBL/GenBank/DDBJ databases">
        <authorList>
            <person name="McCartney M.A."/>
            <person name="Auch B."/>
            <person name="Kono T."/>
            <person name="Mallez S."/>
            <person name="Becker A."/>
            <person name="Gohl D.M."/>
            <person name="Silverstein K.A.T."/>
            <person name="Koren S."/>
            <person name="Bechman K.B."/>
            <person name="Herman A."/>
            <person name="Abrahante J.E."/>
            <person name="Garbe J."/>
        </authorList>
    </citation>
    <scope>NUCLEOTIDE SEQUENCE</scope>
    <source>
        <strain evidence="11">Duluth1</strain>
        <tissue evidence="11">Whole animal</tissue>
    </source>
</reference>
<keyword evidence="5 9" id="KW-0472">Membrane</keyword>
<dbReference type="PROSITE" id="PS00237">
    <property type="entry name" value="G_PROTEIN_RECEP_F1_1"/>
    <property type="match status" value="1"/>
</dbReference>
<feature type="transmembrane region" description="Helical" evidence="9">
    <location>
        <begin position="137"/>
        <end position="155"/>
    </location>
</feature>
<dbReference type="InterPro" id="IPR000276">
    <property type="entry name" value="GPCR_Rhodpsn"/>
</dbReference>
<evidence type="ECO:0000313" key="11">
    <source>
        <dbReference type="EMBL" id="KAH3827667.1"/>
    </source>
</evidence>
<evidence type="ECO:0000256" key="3">
    <source>
        <dbReference type="ARBA" id="ARBA00022989"/>
    </source>
</evidence>
<organism evidence="11 12">
    <name type="scientific">Dreissena polymorpha</name>
    <name type="common">Zebra mussel</name>
    <name type="synonym">Mytilus polymorpha</name>
    <dbReference type="NCBI Taxonomy" id="45954"/>
    <lineage>
        <taxon>Eukaryota</taxon>
        <taxon>Metazoa</taxon>
        <taxon>Spiralia</taxon>
        <taxon>Lophotrochozoa</taxon>
        <taxon>Mollusca</taxon>
        <taxon>Bivalvia</taxon>
        <taxon>Autobranchia</taxon>
        <taxon>Heteroconchia</taxon>
        <taxon>Euheterodonta</taxon>
        <taxon>Imparidentia</taxon>
        <taxon>Neoheterodontei</taxon>
        <taxon>Myida</taxon>
        <taxon>Dreissenoidea</taxon>
        <taxon>Dreissenidae</taxon>
        <taxon>Dreissena</taxon>
    </lineage>
</organism>
<accession>A0A9D4H3H6</accession>
<evidence type="ECO:0000256" key="1">
    <source>
        <dbReference type="ARBA" id="ARBA00004141"/>
    </source>
</evidence>
<evidence type="ECO:0000256" key="7">
    <source>
        <dbReference type="ARBA" id="ARBA00023224"/>
    </source>
</evidence>
<evidence type="ECO:0000256" key="5">
    <source>
        <dbReference type="ARBA" id="ARBA00023136"/>
    </source>
</evidence>
<dbReference type="PROSITE" id="PS50262">
    <property type="entry name" value="G_PROTEIN_RECEP_F1_2"/>
    <property type="match status" value="1"/>
</dbReference>
<sequence>MESEGIDGFEQYSSNISSDSVVNMTNQSTQNCDLNDKCMPIDVYIDYMYTEVLYPDTGKWFLIIAYIISFVVGLIGNTLVCVVIWRNRGMRTVTNIFIVNLAIADIAVLIMCLPMTLLVDVTWTWFFGDVVCKVNQFTMTSSISVSVLTLTAISLERWYAICHPLRFHSTVRRARIIIIVIWIASACFAMPETIAARTEKEWPQEILFTRCYPVDLGDQGLMIWQFVLIAALYCVPISLMGFTYSNIAFILCTGRIPREPHTRAPMLNDRTGNDNDVQIESRKKAAKMLFAIVVLFAVCFFPNHLLNVLRYAGVTEHAKGIENFALVAHLAIFLNSCLNPIIYNFMSDKFRKEFRTLIQHCFRCYTPDQRVRSTFPNGYRVTFSVGNNMNINMTHSTTAVSQVVPS</sequence>
<keyword evidence="2 8" id="KW-0812">Transmembrane</keyword>
<feature type="transmembrane region" description="Helical" evidence="9">
    <location>
        <begin position="223"/>
        <end position="251"/>
    </location>
</feature>
<dbReference type="SUPFAM" id="SSF81321">
    <property type="entry name" value="Family A G protein-coupled receptor-like"/>
    <property type="match status" value="1"/>
</dbReference>
<dbReference type="PANTHER" id="PTHR45695:SF15">
    <property type="entry name" value="OPSIN RH2"/>
    <property type="match status" value="1"/>
</dbReference>
<evidence type="ECO:0000259" key="10">
    <source>
        <dbReference type="PROSITE" id="PS50262"/>
    </source>
</evidence>
<feature type="transmembrane region" description="Helical" evidence="9">
    <location>
        <begin position="288"/>
        <end position="306"/>
    </location>
</feature>
<evidence type="ECO:0000256" key="2">
    <source>
        <dbReference type="ARBA" id="ARBA00022692"/>
    </source>
</evidence>
<comment type="caution">
    <text evidence="11">The sequence shown here is derived from an EMBL/GenBank/DDBJ whole genome shotgun (WGS) entry which is preliminary data.</text>
</comment>
<dbReference type="GO" id="GO:0016499">
    <property type="term" value="F:orexin receptor activity"/>
    <property type="evidence" value="ECO:0007669"/>
    <property type="project" value="InterPro"/>
</dbReference>
<gene>
    <name evidence="11" type="ORF">DPMN_129607</name>
</gene>
<evidence type="ECO:0000256" key="6">
    <source>
        <dbReference type="ARBA" id="ARBA00023170"/>
    </source>
</evidence>
<comment type="similarity">
    <text evidence="8">Belongs to the G-protein coupled receptor 1 family.</text>
</comment>
<reference evidence="11" key="1">
    <citation type="journal article" date="2019" name="bioRxiv">
        <title>The Genome of the Zebra Mussel, Dreissena polymorpha: A Resource for Invasive Species Research.</title>
        <authorList>
            <person name="McCartney M.A."/>
            <person name="Auch B."/>
            <person name="Kono T."/>
            <person name="Mallez S."/>
            <person name="Zhang Y."/>
            <person name="Obille A."/>
            <person name="Becker A."/>
            <person name="Abrahante J.E."/>
            <person name="Garbe J."/>
            <person name="Badalamenti J.P."/>
            <person name="Herman A."/>
            <person name="Mangelson H."/>
            <person name="Liachko I."/>
            <person name="Sullivan S."/>
            <person name="Sone E.D."/>
            <person name="Koren S."/>
            <person name="Silverstein K.A.T."/>
            <person name="Beckman K.B."/>
            <person name="Gohl D.M."/>
        </authorList>
    </citation>
    <scope>NUCLEOTIDE SEQUENCE</scope>
    <source>
        <strain evidence="11">Duluth1</strain>
        <tissue evidence="11">Whole animal</tissue>
    </source>
</reference>
<dbReference type="PANTHER" id="PTHR45695">
    <property type="entry name" value="LEUCOKININ RECEPTOR-RELATED"/>
    <property type="match status" value="1"/>
</dbReference>
<dbReference type="EMBL" id="JAIWYP010000005">
    <property type="protein sequence ID" value="KAH3827667.1"/>
    <property type="molecule type" value="Genomic_DNA"/>
</dbReference>
<keyword evidence="3 9" id="KW-1133">Transmembrane helix</keyword>
<protein>
    <recommendedName>
        <fullName evidence="10">G-protein coupled receptors family 1 profile domain-containing protein</fullName>
    </recommendedName>
</protein>
<feature type="transmembrane region" description="Helical" evidence="9">
    <location>
        <begin position="97"/>
        <end position="117"/>
    </location>
</feature>
<dbReference type="SMART" id="SM01381">
    <property type="entry name" value="7TM_GPCR_Srsx"/>
    <property type="match status" value="1"/>
</dbReference>
<name>A0A9D4H3H6_DREPO</name>
<dbReference type="PRINTS" id="PR00237">
    <property type="entry name" value="GPCRRHODOPSN"/>
</dbReference>
<dbReference type="AlphaFoldDB" id="A0A9D4H3H6"/>
<keyword evidence="6 8" id="KW-0675">Receptor</keyword>
<dbReference type="GO" id="GO:0007631">
    <property type="term" value="P:feeding behavior"/>
    <property type="evidence" value="ECO:0007669"/>
    <property type="project" value="InterPro"/>
</dbReference>
<keyword evidence="12" id="KW-1185">Reference proteome</keyword>
<dbReference type="Pfam" id="PF00001">
    <property type="entry name" value="7tm_1"/>
    <property type="match status" value="1"/>
</dbReference>
<feature type="transmembrane region" description="Helical" evidence="9">
    <location>
        <begin position="176"/>
        <end position="196"/>
    </location>
</feature>
<keyword evidence="4 8" id="KW-0297">G-protein coupled receptor</keyword>
<feature type="transmembrane region" description="Helical" evidence="9">
    <location>
        <begin position="60"/>
        <end position="85"/>
    </location>
</feature>
<evidence type="ECO:0000256" key="4">
    <source>
        <dbReference type="ARBA" id="ARBA00023040"/>
    </source>
</evidence>
<dbReference type="FunFam" id="1.20.1070.10:FF:000291">
    <property type="entry name" value="Predicted protein"/>
    <property type="match status" value="1"/>
</dbReference>